<dbReference type="InterPro" id="IPR001910">
    <property type="entry name" value="Inosine/uridine_hydrolase_dom"/>
</dbReference>
<dbReference type="RefSeq" id="WP_377061986.1">
    <property type="nucleotide sequence ID" value="NZ_JBHSJJ010000002.1"/>
</dbReference>
<dbReference type="Proteomes" id="UP001595818">
    <property type="component" value="Unassembled WGS sequence"/>
</dbReference>
<comment type="caution">
    <text evidence="2">The sequence shown here is derived from an EMBL/GenBank/DDBJ whole genome shotgun (WGS) entry which is preliminary data.</text>
</comment>
<dbReference type="Pfam" id="PF01156">
    <property type="entry name" value="IU_nuc_hydro"/>
    <property type="match status" value="1"/>
</dbReference>
<evidence type="ECO:0000313" key="3">
    <source>
        <dbReference type="Proteomes" id="UP001595818"/>
    </source>
</evidence>
<accession>A0ABV9SX27</accession>
<gene>
    <name evidence="2" type="ORF">ACFPFU_04630</name>
</gene>
<feature type="domain" description="Inosine/uridine-preferring nucleoside hydrolase" evidence="1">
    <location>
        <begin position="28"/>
        <end position="270"/>
    </location>
</feature>
<dbReference type="SUPFAM" id="SSF53590">
    <property type="entry name" value="Nucleoside hydrolase"/>
    <property type="match status" value="1"/>
</dbReference>
<protein>
    <submittedName>
        <fullName evidence="2">Nucleoside hydrolase</fullName>
    </submittedName>
</protein>
<dbReference type="PANTHER" id="PTHR43264:SF1">
    <property type="entry name" value="INOSINE_URIDINE-PREFERRING NUCLEOSIDE HYDROLASE DOMAIN-CONTAINING PROTEIN"/>
    <property type="match status" value="1"/>
</dbReference>
<organism evidence="2 3">
    <name type="scientific">Negadavirga shengliensis</name>
    <dbReference type="NCBI Taxonomy" id="1389218"/>
    <lineage>
        <taxon>Bacteria</taxon>
        <taxon>Pseudomonadati</taxon>
        <taxon>Bacteroidota</taxon>
        <taxon>Cytophagia</taxon>
        <taxon>Cytophagales</taxon>
        <taxon>Cyclobacteriaceae</taxon>
        <taxon>Negadavirga</taxon>
    </lineage>
</organism>
<evidence type="ECO:0000313" key="2">
    <source>
        <dbReference type="EMBL" id="MFC4870961.1"/>
    </source>
</evidence>
<evidence type="ECO:0000259" key="1">
    <source>
        <dbReference type="Pfam" id="PF01156"/>
    </source>
</evidence>
<dbReference type="PANTHER" id="PTHR43264">
    <property type="match status" value="1"/>
</dbReference>
<dbReference type="InterPro" id="IPR036452">
    <property type="entry name" value="Ribo_hydro-like"/>
</dbReference>
<dbReference type="Gene3D" id="3.90.245.10">
    <property type="entry name" value="Ribonucleoside hydrolase-like"/>
    <property type="match status" value="1"/>
</dbReference>
<keyword evidence="2" id="KW-0378">Hydrolase</keyword>
<reference evidence="3" key="1">
    <citation type="journal article" date="2019" name="Int. J. Syst. Evol. Microbiol.">
        <title>The Global Catalogue of Microorganisms (GCM) 10K type strain sequencing project: providing services to taxonomists for standard genome sequencing and annotation.</title>
        <authorList>
            <consortium name="The Broad Institute Genomics Platform"/>
            <consortium name="The Broad Institute Genome Sequencing Center for Infectious Disease"/>
            <person name="Wu L."/>
            <person name="Ma J."/>
        </authorList>
    </citation>
    <scope>NUCLEOTIDE SEQUENCE [LARGE SCALE GENOMIC DNA]</scope>
    <source>
        <strain evidence="3">CGMCC 4.7466</strain>
    </source>
</reference>
<dbReference type="GO" id="GO:0016787">
    <property type="term" value="F:hydrolase activity"/>
    <property type="evidence" value="ECO:0007669"/>
    <property type="project" value="UniProtKB-KW"/>
</dbReference>
<name>A0ABV9SX27_9BACT</name>
<proteinExistence type="predicted"/>
<sequence length="327" mass="36434">MRLLIPFLLLSVGLIYKNHAQQAGPVNIIFDTDMGPDYDDVGALAVLHALADKGEANILATVASTRYEGVASVLDIINRYFNRPDIPIGVAGSYALNMRDWQHWSDSLRATYPHTIKANDEAFDAVRLYRTILAAQPDESVVVVTVGFLSNLASLLKSGPDEFSPLNGKDLIAKKVKHLVSMAGKFPEGMEFNIEEDAEAAVFAIENWPGTILYSGFEIGEKIKTGIPLVNDTSIQNSPIKDVYRIAIPMAEGDRDGRMSWDQTAVLVAVRGPEPYYELVKGQIMLQKNGYNRWNYQNGSHFHLKEKMPVNEVERLINELMMHQPSQ</sequence>
<dbReference type="EMBL" id="JBHSJJ010000002">
    <property type="protein sequence ID" value="MFC4870961.1"/>
    <property type="molecule type" value="Genomic_DNA"/>
</dbReference>
<keyword evidence="3" id="KW-1185">Reference proteome</keyword>